<dbReference type="AlphaFoldDB" id="A0A8J4SY38"/>
<comment type="caution">
    <text evidence="1">The sequence shown here is derived from an EMBL/GenBank/DDBJ whole genome shotgun (WGS) entry which is preliminary data.</text>
</comment>
<reference evidence="1" key="1">
    <citation type="submission" date="2019-05" db="EMBL/GenBank/DDBJ databases">
        <title>Annotation for the trematode Paragonimus heterotremus.</title>
        <authorList>
            <person name="Choi Y.-J."/>
        </authorList>
    </citation>
    <scope>NUCLEOTIDE SEQUENCE</scope>
    <source>
        <strain evidence="1">LC</strain>
    </source>
</reference>
<sequence>MEARALYFIHAVYWSTLQGFNSKTEQLLSHTSFDVEQGR</sequence>
<evidence type="ECO:0000313" key="2">
    <source>
        <dbReference type="Proteomes" id="UP000748531"/>
    </source>
</evidence>
<dbReference type="Proteomes" id="UP000748531">
    <property type="component" value="Unassembled WGS sequence"/>
</dbReference>
<evidence type="ECO:0000313" key="1">
    <source>
        <dbReference type="EMBL" id="KAF5394234.1"/>
    </source>
</evidence>
<dbReference type="EMBL" id="LUCH01019591">
    <property type="protein sequence ID" value="KAF5394234.1"/>
    <property type="molecule type" value="Genomic_DNA"/>
</dbReference>
<organism evidence="1 2">
    <name type="scientific">Paragonimus heterotremus</name>
    <dbReference type="NCBI Taxonomy" id="100268"/>
    <lineage>
        <taxon>Eukaryota</taxon>
        <taxon>Metazoa</taxon>
        <taxon>Spiralia</taxon>
        <taxon>Lophotrochozoa</taxon>
        <taxon>Platyhelminthes</taxon>
        <taxon>Trematoda</taxon>
        <taxon>Digenea</taxon>
        <taxon>Plagiorchiida</taxon>
        <taxon>Troglotremata</taxon>
        <taxon>Troglotrematidae</taxon>
        <taxon>Paragonimus</taxon>
    </lineage>
</organism>
<name>A0A8J4SY38_9TREM</name>
<proteinExistence type="predicted"/>
<protein>
    <submittedName>
        <fullName evidence="1">Uncharacterized protein</fullName>
    </submittedName>
</protein>
<keyword evidence="2" id="KW-1185">Reference proteome</keyword>
<accession>A0A8J4SY38</accession>
<gene>
    <name evidence="1" type="ORF">PHET_11987</name>
</gene>